<keyword evidence="1" id="KW-1133">Transmembrane helix</keyword>
<evidence type="ECO:0000256" key="1">
    <source>
        <dbReference type="SAM" id="Phobius"/>
    </source>
</evidence>
<proteinExistence type="predicted"/>
<gene>
    <name evidence="2" type="ORF">I6H47_14925</name>
</gene>
<dbReference type="Proteomes" id="UP000595374">
    <property type="component" value="Chromosome"/>
</dbReference>
<sequence length="153" mass="15803">MTASPTSFPARFRVLVGEALVVLLIAIAVVIVLVRPSVGSSTVIVAWFGLLFGASAVAAALGLGIVIARTALPLTTVMRLGWLGLVGLSAALLSVLAMSVLATSVGDGSPQLAVKFQAVHSLIFCGAMLVTGAVWHAWLIQRERGLPFGRQAD</sequence>
<accession>A0A7T4DIQ6</accession>
<feature type="transmembrane region" description="Helical" evidence="1">
    <location>
        <begin position="80"/>
        <end position="101"/>
    </location>
</feature>
<feature type="transmembrane region" description="Helical" evidence="1">
    <location>
        <begin position="121"/>
        <end position="140"/>
    </location>
</feature>
<protein>
    <submittedName>
        <fullName evidence="2">Uncharacterized protein</fullName>
    </submittedName>
</protein>
<dbReference type="EMBL" id="CP065989">
    <property type="protein sequence ID" value="QQB14048.1"/>
    <property type="molecule type" value="Genomic_DNA"/>
</dbReference>
<feature type="transmembrane region" description="Helical" evidence="1">
    <location>
        <begin position="46"/>
        <end position="68"/>
    </location>
</feature>
<dbReference type="AlphaFoldDB" id="A0A7T4DIQ6"/>
<keyword evidence="1" id="KW-0472">Membrane</keyword>
<evidence type="ECO:0000313" key="2">
    <source>
        <dbReference type="EMBL" id="QQB14048.1"/>
    </source>
</evidence>
<feature type="transmembrane region" description="Helical" evidence="1">
    <location>
        <begin position="12"/>
        <end position="34"/>
    </location>
</feature>
<evidence type="ECO:0000313" key="3">
    <source>
        <dbReference type="Proteomes" id="UP000595374"/>
    </source>
</evidence>
<keyword evidence="1" id="KW-0812">Transmembrane</keyword>
<reference evidence="2 3" key="1">
    <citation type="submission" date="2020-12" db="EMBL/GenBank/DDBJ databases">
        <title>FDA dAtabase for Regulatory Grade micrObial Sequences (FDA-ARGOS): Supporting development and validation of Infectious Disease Dx tests.</title>
        <authorList>
            <person name="Sproer C."/>
            <person name="Gronow S."/>
            <person name="Severitt S."/>
            <person name="Schroder I."/>
            <person name="Tallon L."/>
            <person name="Sadzewicz L."/>
            <person name="Zhao X."/>
            <person name="Boylan J."/>
            <person name="Ott S."/>
            <person name="Bowen H."/>
            <person name="Vavikolanu K."/>
            <person name="Mehta A."/>
            <person name="Aluvathingal J."/>
            <person name="Nadendla S."/>
            <person name="Lowell S."/>
            <person name="Myers T."/>
            <person name="Yan Y."/>
            <person name="Sichtig H."/>
        </authorList>
    </citation>
    <scope>NUCLEOTIDE SEQUENCE [LARGE SCALE GENOMIC DNA]</scope>
    <source>
        <strain evidence="2 3">FDAARGOS_990</strain>
    </source>
</reference>
<organism evidence="2 3">
    <name type="scientific">Brevibacterium casei</name>
    <dbReference type="NCBI Taxonomy" id="33889"/>
    <lineage>
        <taxon>Bacteria</taxon>
        <taxon>Bacillati</taxon>
        <taxon>Actinomycetota</taxon>
        <taxon>Actinomycetes</taxon>
        <taxon>Micrococcales</taxon>
        <taxon>Brevibacteriaceae</taxon>
        <taxon>Brevibacterium</taxon>
    </lineage>
</organism>
<dbReference type="RefSeq" id="WP_198499168.1">
    <property type="nucleotide sequence ID" value="NZ_CP065989.1"/>
</dbReference>
<name>A0A7T4DIQ6_9MICO</name>